<evidence type="ECO:0000256" key="4">
    <source>
        <dbReference type="RuleBase" id="RU361192"/>
    </source>
</evidence>
<comment type="caution">
    <text evidence="5">The sequence shown here is derived from an EMBL/GenBank/DDBJ whole genome shotgun (WGS) entry which is preliminary data.</text>
</comment>
<proteinExistence type="inferred from homology"/>
<dbReference type="PANTHER" id="PTHR34983">
    <property type="entry name" value="ARABINOGALACTAN ENDO-BETA-1,4-GALACTANASE A"/>
    <property type="match status" value="1"/>
</dbReference>
<dbReference type="Gene3D" id="3.20.20.80">
    <property type="entry name" value="Glycosidases"/>
    <property type="match status" value="1"/>
</dbReference>
<dbReference type="Pfam" id="PF07745">
    <property type="entry name" value="Glyco_hydro_53"/>
    <property type="match status" value="1"/>
</dbReference>
<evidence type="ECO:0000313" key="5">
    <source>
        <dbReference type="EMBL" id="MDT0344840.1"/>
    </source>
</evidence>
<organism evidence="5 6">
    <name type="scientific">Streptomyces litchfieldiae</name>
    <dbReference type="NCBI Taxonomy" id="3075543"/>
    <lineage>
        <taxon>Bacteria</taxon>
        <taxon>Bacillati</taxon>
        <taxon>Actinomycetota</taxon>
        <taxon>Actinomycetes</taxon>
        <taxon>Kitasatosporales</taxon>
        <taxon>Streptomycetaceae</taxon>
        <taxon>Streptomyces</taxon>
    </lineage>
</organism>
<dbReference type="Proteomes" id="UP001183246">
    <property type="component" value="Unassembled WGS sequence"/>
</dbReference>
<evidence type="ECO:0000313" key="6">
    <source>
        <dbReference type="Proteomes" id="UP001183246"/>
    </source>
</evidence>
<protein>
    <recommendedName>
        <fullName evidence="4">Arabinogalactan endo-beta-1,4-galactanase</fullName>
        <ecNumber evidence="4">3.2.1.89</ecNumber>
    </recommendedName>
</protein>
<gene>
    <name evidence="5" type="ORF">RM590_19815</name>
</gene>
<evidence type="ECO:0000256" key="3">
    <source>
        <dbReference type="ARBA" id="ARBA00023295"/>
    </source>
</evidence>
<sequence length="182" mass="19530">MAHGARAVADSSPGTQVALHLAEGGDNGGTVWWFDNARSRGVPFDVIALSFYGYWHGTLDDLRYNVNSVANRYGKDLIVAETAYPFTLADSDGHANIIGSQSQLVSGFPASSQGQANWIRAVSDVLAGASNSRGRGLFYWEPAWIATRGNGWDPADPSSGNAWENQALFDDNGRALPAVRWG</sequence>
<comment type="catalytic activity">
    <reaction evidence="4">
        <text>The enzyme specifically hydrolyzes (1-&gt;4)-beta-D-galactosidic linkages in type I arabinogalactans.</text>
        <dbReference type="EC" id="3.2.1.89"/>
    </reaction>
</comment>
<dbReference type="InterPro" id="IPR011683">
    <property type="entry name" value="Glyco_hydro_53"/>
</dbReference>
<accession>A0ABU2MT83</accession>
<keyword evidence="2 4" id="KW-0378">Hydrolase</keyword>
<evidence type="ECO:0000256" key="1">
    <source>
        <dbReference type="ARBA" id="ARBA00010687"/>
    </source>
</evidence>
<dbReference type="PANTHER" id="PTHR34983:SF2">
    <property type="entry name" value="ENDO-BETA-1,4-GALACTANASE"/>
    <property type="match status" value="1"/>
</dbReference>
<keyword evidence="6" id="KW-1185">Reference proteome</keyword>
<dbReference type="GO" id="GO:0016787">
    <property type="term" value="F:hydrolase activity"/>
    <property type="evidence" value="ECO:0007669"/>
    <property type="project" value="UniProtKB-KW"/>
</dbReference>
<keyword evidence="3 4" id="KW-0326">Glycosidase</keyword>
<dbReference type="EC" id="3.2.1.89" evidence="4"/>
<name>A0ABU2MT83_9ACTN</name>
<comment type="similarity">
    <text evidence="1 4">Belongs to the glycosyl hydrolase 53 family.</text>
</comment>
<reference evidence="6" key="1">
    <citation type="submission" date="2023-07" db="EMBL/GenBank/DDBJ databases">
        <title>30 novel species of actinomycetes from the DSMZ collection.</title>
        <authorList>
            <person name="Nouioui I."/>
        </authorList>
    </citation>
    <scope>NUCLEOTIDE SEQUENCE [LARGE SCALE GENOMIC DNA]</scope>
    <source>
        <strain evidence="6">DSM 44938</strain>
    </source>
</reference>
<dbReference type="InterPro" id="IPR017853">
    <property type="entry name" value="GH"/>
</dbReference>
<dbReference type="RefSeq" id="WP_311705964.1">
    <property type="nucleotide sequence ID" value="NZ_JAVREL010000011.1"/>
</dbReference>
<dbReference type="EMBL" id="JAVREL010000011">
    <property type="protein sequence ID" value="MDT0344840.1"/>
    <property type="molecule type" value="Genomic_DNA"/>
</dbReference>
<dbReference type="SUPFAM" id="SSF51445">
    <property type="entry name" value="(Trans)glycosidases"/>
    <property type="match status" value="1"/>
</dbReference>
<evidence type="ECO:0000256" key="2">
    <source>
        <dbReference type="ARBA" id="ARBA00022801"/>
    </source>
</evidence>